<dbReference type="EMBL" id="GEBQ01023234">
    <property type="protein sequence ID" value="JAT16743.1"/>
    <property type="molecule type" value="Transcribed_RNA"/>
</dbReference>
<comment type="subcellular location">
    <subcellularLocation>
        <location evidence="1">Secreted</location>
    </subcellularLocation>
</comment>
<dbReference type="Gene3D" id="3.40.50.1820">
    <property type="entry name" value="alpha/beta hydrolase"/>
    <property type="match status" value="1"/>
</dbReference>
<dbReference type="InterPro" id="IPR029058">
    <property type="entry name" value="AB_hydrolase_fold"/>
</dbReference>
<dbReference type="GO" id="GO:0005615">
    <property type="term" value="C:extracellular space"/>
    <property type="evidence" value="ECO:0007669"/>
    <property type="project" value="TreeGrafter"/>
</dbReference>
<feature type="signal peptide" evidence="5">
    <location>
        <begin position="1"/>
        <end position="15"/>
    </location>
</feature>
<evidence type="ECO:0000259" key="6">
    <source>
        <dbReference type="Pfam" id="PF00151"/>
    </source>
</evidence>
<name>A0A1B6KZ50_9HEMI</name>
<feature type="domain" description="Lipase" evidence="6">
    <location>
        <begin position="51"/>
        <end position="211"/>
    </location>
</feature>
<comment type="similarity">
    <text evidence="2 4">Belongs to the AB hydrolase superfamily. Lipase family.</text>
</comment>
<accession>A0A1B6KZ50</accession>
<proteinExistence type="inferred from homology"/>
<evidence type="ECO:0000313" key="7">
    <source>
        <dbReference type="EMBL" id="JAT16743.1"/>
    </source>
</evidence>
<dbReference type="PANTHER" id="PTHR11610">
    <property type="entry name" value="LIPASE"/>
    <property type="match status" value="1"/>
</dbReference>
<feature type="non-terminal residue" evidence="7">
    <location>
        <position position="212"/>
    </location>
</feature>
<evidence type="ECO:0000256" key="2">
    <source>
        <dbReference type="ARBA" id="ARBA00010701"/>
    </source>
</evidence>
<dbReference type="GO" id="GO:0016042">
    <property type="term" value="P:lipid catabolic process"/>
    <property type="evidence" value="ECO:0007669"/>
    <property type="project" value="TreeGrafter"/>
</dbReference>
<dbReference type="GO" id="GO:0017171">
    <property type="term" value="F:serine hydrolase activity"/>
    <property type="evidence" value="ECO:0007669"/>
    <property type="project" value="TreeGrafter"/>
</dbReference>
<dbReference type="InterPro" id="IPR013818">
    <property type="entry name" value="Lipase"/>
</dbReference>
<gene>
    <name evidence="7" type="ORF">g.1253</name>
</gene>
<dbReference type="AlphaFoldDB" id="A0A1B6KZ50"/>
<evidence type="ECO:0000256" key="4">
    <source>
        <dbReference type="RuleBase" id="RU004262"/>
    </source>
</evidence>
<dbReference type="Pfam" id="PF00151">
    <property type="entry name" value="Lipase"/>
    <property type="match status" value="1"/>
</dbReference>
<dbReference type="PANTHER" id="PTHR11610:SF173">
    <property type="entry name" value="LIPASE DOMAIN-CONTAINING PROTEIN-RELATED"/>
    <property type="match status" value="1"/>
</dbReference>
<sequence>MKIIFLFCSATICQGLSLWSILDPYLNERDIDFSVTRQNDGNSVFVKAFFKNSTAISNTKEVKLLLFSRLNSEGTELQCRDRTMATLSGFDYNKETKIIIHGFANSASSRFTEDLKNAYLRNDNYNILVVDWSALCRPPFYSSAVDNAQLVGTFIAQMMKCLIAQGVVLARLHMVGHSIGAHIAGIASYHLRDVGQVARITGLDPAKPMFEM</sequence>
<evidence type="ECO:0000256" key="3">
    <source>
        <dbReference type="ARBA" id="ARBA00022525"/>
    </source>
</evidence>
<reference evidence="7" key="1">
    <citation type="submission" date="2015-11" db="EMBL/GenBank/DDBJ databases">
        <title>De novo transcriptome assembly of four potential Pierce s Disease insect vectors from Arizona vineyards.</title>
        <authorList>
            <person name="Tassone E.E."/>
        </authorList>
    </citation>
    <scope>NUCLEOTIDE SEQUENCE</scope>
</reference>
<feature type="chain" id="PRO_5012836809" description="Lipase domain-containing protein" evidence="5">
    <location>
        <begin position="16"/>
        <end position="212"/>
    </location>
</feature>
<dbReference type="PRINTS" id="PR00821">
    <property type="entry name" value="TAGLIPASE"/>
</dbReference>
<evidence type="ECO:0000256" key="5">
    <source>
        <dbReference type="SAM" id="SignalP"/>
    </source>
</evidence>
<dbReference type="SUPFAM" id="SSF53474">
    <property type="entry name" value="alpha/beta-Hydrolases"/>
    <property type="match status" value="1"/>
</dbReference>
<dbReference type="GO" id="GO:0016298">
    <property type="term" value="F:lipase activity"/>
    <property type="evidence" value="ECO:0007669"/>
    <property type="project" value="InterPro"/>
</dbReference>
<organism evidence="7">
    <name type="scientific">Graphocephala atropunctata</name>
    <dbReference type="NCBI Taxonomy" id="36148"/>
    <lineage>
        <taxon>Eukaryota</taxon>
        <taxon>Metazoa</taxon>
        <taxon>Ecdysozoa</taxon>
        <taxon>Arthropoda</taxon>
        <taxon>Hexapoda</taxon>
        <taxon>Insecta</taxon>
        <taxon>Pterygota</taxon>
        <taxon>Neoptera</taxon>
        <taxon>Paraneoptera</taxon>
        <taxon>Hemiptera</taxon>
        <taxon>Auchenorrhyncha</taxon>
        <taxon>Membracoidea</taxon>
        <taxon>Cicadellidae</taxon>
        <taxon>Cicadellinae</taxon>
        <taxon>Cicadellini</taxon>
        <taxon>Graphocephala</taxon>
    </lineage>
</organism>
<dbReference type="InterPro" id="IPR000734">
    <property type="entry name" value="TAG_lipase"/>
</dbReference>
<keyword evidence="3" id="KW-0964">Secreted</keyword>
<keyword evidence="5" id="KW-0732">Signal</keyword>
<evidence type="ECO:0000256" key="1">
    <source>
        <dbReference type="ARBA" id="ARBA00004613"/>
    </source>
</evidence>
<protein>
    <recommendedName>
        <fullName evidence="6">Lipase domain-containing protein</fullName>
    </recommendedName>
</protein>